<proteinExistence type="predicted"/>
<gene>
    <name evidence="2" type="ORF">ANANG_G00255950</name>
</gene>
<evidence type="ECO:0000313" key="2">
    <source>
        <dbReference type="EMBL" id="KAG5836497.1"/>
    </source>
</evidence>
<dbReference type="EMBL" id="JAFIRN010000014">
    <property type="protein sequence ID" value="KAG5836497.1"/>
    <property type="molecule type" value="Genomic_DNA"/>
</dbReference>
<feature type="region of interest" description="Disordered" evidence="1">
    <location>
        <begin position="45"/>
        <end position="64"/>
    </location>
</feature>
<dbReference type="AlphaFoldDB" id="A0A9D3LUG3"/>
<evidence type="ECO:0000256" key="1">
    <source>
        <dbReference type="SAM" id="MobiDB-lite"/>
    </source>
</evidence>
<keyword evidence="3" id="KW-1185">Reference proteome</keyword>
<reference evidence="2" key="1">
    <citation type="submission" date="2021-01" db="EMBL/GenBank/DDBJ databases">
        <title>A chromosome-scale assembly of European eel, Anguilla anguilla.</title>
        <authorList>
            <person name="Henkel C."/>
            <person name="Jong-Raadsen S.A."/>
            <person name="Dufour S."/>
            <person name="Weltzien F.-A."/>
            <person name="Palstra A.P."/>
            <person name="Pelster B."/>
            <person name="Spaink H.P."/>
            <person name="Van Den Thillart G.E."/>
            <person name="Jansen H."/>
            <person name="Zahm M."/>
            <person name="Klopp C."/>
            <person name="Cedric C."/>
            <person name="Louis A."/>
            <person name="Berthelot C."/>
            <person name="Parey E."/>
            <person name="Roest Crollius H."/>
            <person name="Montfort J."/>
            <person name="Robinson-Rechavi M."/>
            <person name="Bucao C."/>
            <person name="Bouchez O."/>
            <person name="Gislard M."/>
            <person name="Lluch J."/>
            <person name="Milhes M."/>
            <person name="Lampietro C."/>
            <person name="Lopez Roques C."/>
            <person name="Donnadieu C."/>
            <person name="Braasch I."/>
            <person name="Desvignes T."/>
            <person name="Postlethwait J."/>
            <person name="Bobe J."/>
            <person name="Guiguen Y."/>
            <person name="Dirks R."/>
        </authorList>
    </citation>
    <scope>NUCLEOTIDE SEQUENCE</scope>
    <source>
        <strain evidence="2">Tag_6206</strain>
        <tissue evidence="2">Liver</tissue>
    </source>
</reference>
<protein>
    <submittedName>
        <fullName evidence="2">Uncharacterized protein</fullName>
    </submittedName>
</protein>
<organism evidence="2 3">
    <name type="scientific">Anguilla anguilla</name>
    <name type="common">European freshwater eel</name>
    <name type="synonym">Muraena anguilla</name>
    <dbReference type="NCBI Taxonomy" id="7936"/>
    <lineage>
        <taxon>Eukaryota</taxon>
        <taxon>Metazoa</taxon>
        <taxon>Chordata</taxon>
        <taxon>Craniata</taxon>
        <taxon>Vertebrata</taxon>
        <taxon>Euteleostomi</taxon>
        <taxon>Actinopterygii</taxon>
        <taxon>Neopterygii</taxon>
        <taxon>Teleostei</taxon>
        <taxon>Anguilliformes</taxon>
        <taxon>Anguillidae</taxon>
        <taxon>Anguilla</taxon>
    </lineage>
</organism>
<comment type="caution">
    <text evidence="2">The sequence shown here is derived from an EMBL/GenBank/DDBJ whole genome shotgun (WGS) entry which is preliminary data.</text>
</comment>
<evidence type="ECO:0000313" key="3">
    <source>
        <dbReference type="Proteomes" id="UP001044222"/>
    </source>
</evidence>
<sequence>MRTESPPDAFRLSRRVSRAHGRWDTQRAAVLEGDGLFILECTTEAPWDPEAPQDPPEPLARKVSKATPERLENLAHLDQWDPAGHLDLLENLEMTVKLESLEKVVNVDLLALRELVDSQELPVFLESRDTE</sequence>
<accession>A0A9D3LUG3</accession>
<dbReference type="Proteomes" id="UP001044222">
    <property type="component" value="Chromosome 14"/>
</dbReference>
<name>A0A9D3LUG3_ANGAN</name>